<feature type="modified residue" description="4-aspartylphosphate" evidence="3">
    <location>
        <position position="51"/>
    </location>
</feature>
<dbReference type="SMART" id="SM00448">
    <property type="entry name" value="REC"/>
    <property type="match status" value="1"/>
</dbReference>
<keyword evidence="2" id="KW-0902">Two-component regulatory system</keyword>
<dbReference type="InterPro" id="IPR001789">
    <property type="entry name" value="Sig_transdc_resp-reg_receiver"/>
</dbReference>
<evidence type="ECO:0000259" key="4">
    <source>
        <dbReference type="PROSITE" id="PS50110"/>
    </source>
</evidence>
<dbReference type="PANTHER" id="PTHR44591:SF14">
    <property type="entry name" value="PROTEIN PILG"/>
    <property type="match status" value="1"/>
</dbReference>
<dbReference type="Gene3D" id="3.40.50.2300">
    <property type="match status" value="1"/>
</dbReference>
<evidence type="ECO:0000256" key="1">
    <source>
        <dbReference type="ARBA" id="ARBA00022553"/>
    </source>
</evidence>
<accession>A0A7C4YRW1</accession>
<dbReference type="Pfam" id="PF00072">
    <property type="entry name" value="Response_reg"/>
    <property type="match status" value="1"/>
</dbReference>
<proteinExistence type="predicted"/>
<comment type="caution">
    <text evidence="5">The sequence shown here is derived from an EMBL/GenBank/DDBJ whole genome shotgun (WGS) entry which is preliminary data.</text>
</comment>
<dbReference type="SUPFAM" id="SSF52172">
    <property type="entry name" value="CheY-like"/>
    <property type="match status" value="1"/>
</dbReference>
<dbReference type="GO" id="GO:0000160">
    <property type="term" value="P:phosphorelay signal transduction system"/>
    <property type="evidence" value="ECO:0007669"/>
    <property type="project" value="UniProtKB-KW"/>
</dbReference>
<evidence type="ECO:0000256" key="3">
    <source>
        <dbReference type="PROSITE-ProRule" id="PRU00169"/>
    </source>
</evidence>
<dbReference type="EMBL" id="DTHG01000063">
    <property type="protein sequence ID" value="HGW91868.1"/>
    <property type="molecule type" value="Genomic_DNA"/>
</dbReference>
<sequence>MKGLIVEDEVNIRYLFREFLKIKGIEVDEAEDGNEGFKKICQNKYGFIILDIKMGGKHGIEILEEMRKRGNKTPVIICSAYRHLKDDVFLISKENVYFLPKPVDLNELWDIVQKSMSLN</sequence>
<dbReference type="PROSITE" id="PS50110">
    <property type="entry name" value="RESPONSE_REGULATORY"/>
    <property type="match status" value="1"/>
</dbReference>
<evidence type="ECO:0000313" key="5">
    <source>
        <dbReference type="EMBL" id="HGW91868.1"/>
    </source>
</evidence>
<name>A0A7C4YRW1_UNCW3</name>
<feature type="domain" description="Response regulatory" evidence="4">
    <location>
        <begin position="2"/>
        <end position="116"/>
    </location>
</feature>
<dbReference type="AlphaFoldDB" id="A0A7C4YRW1"/>
<dbReference type="InterPro" id="IPR011006">
    <property type="entry name" value="CheY-like_superfamily"/>
</dbReference>
<reference evidence="5" key="1">
    <citation type="journal article" date="2020" name="mSystems">
        <title>Genome- and Community-Level Interaction Insights into Carbon Utilization and Element Cycling Functions of Hydrothermarchaeota in Hydrothermal Sediment.</title>
        <authorList>
            <person name="Zhou Z."/>
            <person name="Liu Y."/>
            <person name="Xu W."/>
            <person name="Pan J."/>
            <person name="Luo Z.H."/>
            <person name="Li M."/>
        </authorList>
    </citation>
    <scope>NUCLEOTIDE SEQUENCE [LARGE SCALE GENOMIC DNA]</scope>
    <source>
        <strain evidence="5">SpSt-780</strain>
    </source>
</reference>
<keyword evidence="1 3" id="KW-0597">Phosphoprotein</keyword>
<protein>
    <submittedName>
        <fullName evidence="5">Response regulator</fullName>
    </submittedName>
</protein>
<dbReference type="PANTHER" id="PTHR44591">
    <property type="entry name" value="STRESS RESPONSE REGULATOR PROTEIN 1"/>
    <property type="match status" value="1"/>
</dbReference>
<dbReference type="InterPro" id="IPR050595">
    <property type="entry name" value="Bact_response_regulator"/>
</dbReference>
<evidence type="ECO:0000256" key="2">
    <source>
        <dbReference type="ARBA" id="ARBA00023012"/>
    </source>
</evidence>
<organism evidence="5">
    <name type="scientific">candidate division WOR-3 bacterium</name>
    <dbReference type="NCBI Taxonomy" id="2052148"/>
    <lineage>
        <taxon>Bacteria</taxon>
        <taxon>Bacteria division WOR-3</taxon>
    </lineage>
</organism>
<gene>
    <name evidence="5" type="ORF">ENV67_04930</name>
</gene>